<evidence type="ECO:0000259" key="3">
    <source>
        <dbReference type="Pfam" id="PF17753"/>
    </source>
</evidence>
<keyword evidence="2" id="KW-0378">Hydrolase</keyword>
<dbReference type="InterPro" id="IPR050887">
    <property type="entry name" value="Beta-mannosidase_GH2"/>
</dbReference>
<keyword evidence="2" id="KW-0326">Glycosidase</keyword>
<protein>
    <recommendedName>
        <fullName evidence="3">Beta-mannosidase Ig-fold domain-containing protein</fullName>
    </recommendedName>
</protein>
<reference evidence="4" key="2">
    <citation type="submission" date="2020-11" db="EMBL/GenBank/DDBJ databases">
        <authorList>
            <person name="McCartney M.A."/>
            <person name="Auch B."/>
            <person name="Kono T."/>
            <person name="Mallez S."/>
            <person name="Becker A."/>
            <person name="Gohl D.M."/>
            <person name="Silverstein K.A.T."/>
            <person name="Koren S."/>
            <person name="Bechman K.B."/>
            <person name="Herman A."/>
            <person name="Abrahante J.E."/>
            <person name="Garbe J."/>
        </authorList>
    </citation>
    <scope>NUCLEOTIDE SEQUENCE</scope>
    <source>
        <strain evidence="4">Duluth1</strain>
        <tissue evidence="4">Whole animal</tissue>
    </source>
</reference>
<evidence type="ECO:0000256" key="1">
    <source>
        <dbReference type="ARBA" id="ARBA00007401"/>
    </source>
</evidence>
<dbReference type="Gene3D" id="2.60.40.10">
    <property type="entry name" value="Immunoglobulins"/>
    <property type="match status" value="1"/>
</dbReference>
<proteinExistence type="inferred from homology"/>
<dbReference type="PANTHER" id="PTHR43730">
    <property type="entry name" value="BETA-MANNOSIDASE"/>
    <property type="match status" value="1"/>
</dbReference>
<keyword evidence="5" id="KW-1185">Reference proteome</keyword>
<accession>A0A9D4J4N8</accession>
<dbReference type="InterPro" id="IPR013783">
    <property type="entry name" value="Ig-like_fold"/>
</dbReference>
<evidence type="ECO:0000313" key="4">
    <source>
        <dbReference type="EMBL" id="KAH3798275.1"/>
    </source>
</evidence>
<dbReference type="InterPro" id="IPR017853">
    <property type="entry name" value="GH"/>
</dbReference>
<dbReference type="PANTHER" id="PTHR43730:SF1">
    <property type="entry name" value="BETA-MANNOSIDASE"/>
    <property type="match status" value="1"/>
</dbReference>
<dbReference type="InterPro" id="IPR041625">
    <property type="entry name" value="Beta-mannosidase_Ig"/>
</dbReference>
<dbReference type="AlphaFoldDB" id="A0A9D4J4N8"/>
<comment type="caution">
    <text evidence="4">The sequence shown here is derived from an EMBL/GenBank/DDBJ whole genome shotgun (WGS) entry which is preliminary data.</text>
</comment>
<dbReference type="Pfam" id="PF17753">
    <property type="entry name" value="Ig_mannosidase"/>
    <property type="match status" value="1"/>
</dbReference>
<dbReference type="SUPFAM" id="SSF49303">
    <property type="entry name" value="beta-Galactosidase/glucuronidase domain"/>
    <property type="match status" value="1"/>
</dbReference>
<dbReference type="SUPFAM" id="SSF51445">
    <property type="entry name" value="(Trans)glycosidases"/>
    <property type="match status" value="1"/>
</dbReference>
<dbReference type="GO" id="GO:0004567">
    <property type="term" value="F:beta-mannosidase activity"/>
    <property type="evidence" value="ECO:0007669"/>
    <property type="project" value="TreeGrafter"/>
</dbReference>
<comment type="similarity">
    <text evidence="1">Belongs to the glycosyl hydrolase 2 family.</text>
</comment>
<sequence>KSDMWGVGNDQRYIDDYLTLYVATIKRLLDAEDPGRPFMLSSPSNGAETVKQGGISNFPSSNLYGDIHDYNYGRRFWDAGAYSVPRMASEYGLQSFPSAESLSSVYADADMRYGSELNAYRQHHAGGNQQMLNLIEMYMLPPNGTDERQKFSDLIYCTQIVHAVAMRTETEHYRRWQSQLTNQGEGHTMGALYWMFADIWQAPSWASIEYGGKWKMLHYFARKFFAPILISPYIDNSDLKVFLVVDELPTFDRNDPLEIELELHPVITEDERPFNLFALRSWWHEALELLKTEYRSGAVPLLSLLQGTIYMRVYAWDSLEPRFTEEIPFRILKPSQQVFTASVDSLVEKAKCGSAESCFLFLHLGDPDTGPTSWLPLTTIRDAKGLEKPDLKITKVSIDTTNARTFIIDISTNRPAPFVWLEATGVKGRFSDNGFLLCERTSSVRFYAWETVSEETLRKALTVTSLMDVYP</sequence>
<name>A0A9D4J4N8_DREPO</name>
<organism evidence="4 5">
    <name type="scientific">Dreissena polymorpha</name>
    <name type="common">Zebra mussel</name>
    <name type="synonym">Mytilus polymorpha</name>
    <dbReference type="NCBI Taxonomy" id="45954"/>
    <lineage>
        <taxon>Eukaryota</taxon>
        <taxon>Metazoa</taxon>
        <taxon>Spiralia</taxon>
        <taxon>Lophotrochozoa</taxon>
        <taxon>Mollusca</taxon>
        <taxon>Bivalvia</taxon>
        <taxon>Autobranchia</taxon>
        <taxon>Heteroconchia</taxon>
        <taxon>Euheterodonta</taxon>
        <taxon>Imparidentia</taxon>
        <taxon>Neoheterodontei</taxon>
        <taxon>Myida</taxon>
        <taxon>Dreissenoidea</taxon>
        <taxon>Dreissenidae</taxon>
        <taxon>Dreissena</taxon>
    </lineage>
</organism>
<evidence type="ECO:0000313" key="5">
    <source>
        <dbReference type="Proteomes" id="UP000828390"/>
    </source>
</evidence>
<dbReference type="InterPro" id="IPR036156">
    <property type="entry name" value="Beta-gal/glucu_dom_sf"/>
</dbReference>
<dbReference type="Proteomes" id="UP000828390">
    <property type="component" value="Unassembled WGS sequence"/>
</dbReference>
<reference evidence="4" key="1">
    <citation type="journal article" date="2019" name="bioRxiv">
        <title>The Genome of the Zebra Mussel, Dreissena polymorpha: A Resource for Invasive Species Research.</title>
        <authorList>
            <person name="McCartney M.A."/>
            <person name="Auch B."/>
            <person name="Kono T."/>
            <person name="Mallez S."/>
            <person name="Zhang Y."/>
            <person name="Obille A."/>
            <person name="Becker A."/>
            <person name="Abrahante J.E."/>
            <person name="Garbe J."/>
            <person name="Badalamenti J.P."/>
            <person name="Herman A."/>
            <person name="Mangelson H."/>
            <person name="Liachko I."/>
            <person name="Sullivan S."/>
            <person name="Sone E.D."/>
            <person name="Koren S."/>
            <person name="Silverstein K.A.T."/>
            <person name="Beckman K.B."/>
            <person name="Gohl D.M."/>
        </authorList>
    </citation>
    <scope>NUCLEOTIDE SEQUENCE</scope>
    <source>
        <strain evidence="4">Duluth1</strain>
        <tissue evidence="4">Whole animal</tissue>
    </source>
</reference>
<dbReference type="FunFam" id="2.60.40.10:FF:000650">
    <property type="entry name" value="Mannosidase beta"/>
    <property type="match status" value="1"/>
</dbReference>
<dbReference type="GO" id="GO:0006516">
    <property type="term" value="P:glycoprotein catabolic process"/>
    <property type="evidence" value="ECO:0007669"/>
    <property type="project" value="TreeGrafter"/>
</dbReference>
<feature type="domain" description="Beta-mannosidase Ig-fold" evidence="3">
    <location>
        <begin position="387"/>
        <end position="468"/>
    </location>
</feature>
<dbReference type="Gene3D" id="3.20.20.80">
    <property type="entry name" value="Glycosidases"/>
    <property type="match status" value="1"/>
</dbReference>
<feature type="non-terminal residue" evidence="4">
    <location>
        <position position="471"/>
    </location>
</feature>
<dbReference type="EMBL" id="JAIWYP010000007">
    <property type="protein sequence ID" value="KAH3798275.1"/>
    <property type="molecule type" value="Genomic_DNA"/>
</dbReference>
<evidence type="ECO:0000256" key="2">
    <source>
        <dbReference type="ARBA" id="ARBA00023295"/>
    </source>
</evidence>
<gene>
    <name evidence="4" type="ORF">DPMN_151872</name>
</gene>